<evidence type="ECO:0000313" key="2">
    <source>
        <dbReference type="EMBL" id="ERK50041.1"/>
    </source>
</evidence>
<protein>
    <submittedName>
        <fullName evidence="2">Oligopeptide ABC transporter, oligopeptide-binding protein</fullName>
    </submittedName>
</protein>
<dbReference type="GeneID" id="95359806"/>
<dbReference type="EMBL" id="ACVN02000316">
    <property type="protein sequence ID" value="ERK50041.1"/>
    <property type="molecule type" value="Genomic_DNA"/>
</dbReference>
<organism evidence="2 3">
    <name type="scientific">Propionibacterium acidifaciens F0233</name>
    <dbReference type="NCBI Taxonomy" id="553198"/>
    <lineage>
        <taxon>Bacteria</taxon>
        <taxon>Bacillati</taxon>
        <taxon>Actinomycetota</taxon>
        <taxon>Actinomycetes</taxon>
        <taxon>Propionibacteriales</taxon>
        <taxon>Propionibacteriaceae</taxon>
        <taxon>Propionibacterium</taxon>
    </lineage>
</organism>
<dbReference type="Proteomes" id="UP000017052">
    <property type="component" value="Unassembled WGS sequence"/>
</dbReference>
<dbReference type="PANTHER" id="PTHR30535:SF35">
    <property type="entry name" value="PERIPLASMIC BINDING PROTEIN"/>
    <property type="match status" value="1"/>
</dbReference>
<evidence type="ECO:0000256" key="1">
    <source>
        <dbReference type="ARBA" id="ARBA00008814"/>
    </source>
</evidence>
<dbReference type="Gene3D" id="3.40.50.1980">
    <property type="entry name" value="Nitrogenase molybdenum iron protein domain"/>
    <property type="match status" value="1"/>
</dbReference>
<dbReference type="RefSeq" id="WP_021798810.1">
    <property type="nucleotide sequence ID" value="NZ_ACVN02000316.1"/>
</dbReference>
<keyword evidence="3" id="KW-1185">Reference proteome</keyword>
<name>U2Q131_9ACTN</name>
<comment type="similarity">
    <text evidence="1">Belongs to the bacterial solute-binding protein 8 family.</text>
</comment>
<dbReference type="PANTHER" id="PTHR30535">
    <property type="entry name" value="VITAMIN B12-BINDING PROTEIN"/>
    <property type="match status" value="1"/>
</dbReference>
<dbReference type="AlphaFoldDB" id="U2Q131"/>
<dbReference type="InterPro" id="IPR054828">
    <property type="entry name" value="Vit_B12_bind_prot"/>
</dbReference>
<dbReference type="InterPro" id="IPR050902">
    <property type="entry name" value="ABC_Transporter_SBP"/>
</dbReference>
<comment type="caution">
    <text evidence="2">The sequence shown here is derived from an EMBL/GenBank/DDBJ whole genome shotgun (WGS) entry which is preliminary data.</text>
</comment>
<evidence type="ECO:0000313" key="3">
    <source>
        <dbReference type="Proteomes" id="UP000017052"/>
    </source>
</evidence>
<proteinExistence type="inferred from homology"/>
<gene>
    <name evidence="2" type="ORF">HMPREF0682_0336</name>
</gene>
<accession>U2Q131</accession>
<dbReference type="OrthoDB" id="9816357at2"/>
<sequence>MTTDDLGHPVDLAAPPRRVVGLVPSLTEALALSCPERVVGATRFCVLPPDLDERAGHPVVRVGGPKDPDLGAILALAPELVVASKEENRREDVEALRAAGAPVWVTDAATVDGALVSMGRLFGRALGLGSPPDWLRRARRAWAGADGPVVSSVVVCIWRDPWMVIGPRTYAADLLRRTGLPLAELPVAGWDRQRYPVVDPGTIRRSDAGLIVLLDAPYPFAPDDGPECFPGRDVRILPERPVVWYGPGMVDARDRIRALLGPRPA</sequence>
<reference evidence="2" key="1">
    <citation type="submission" date="2013-08" db="EMBL/GenBank/DDBJ databases">
        <authorList>
            <person name="Durkin A.S."/>
            <person name="Haft D.R."/>
            <person name="McCorrison J."/>
            <person name="Torralba M."/>
            <person name="Gillis M."/>
            <person name="Haft D.H."/>
            <person name="Methe B."/>
            <person name="Sutton G."/>
            <person name="Nelson K.E."/>
        </authorList>
    </citation>
    <scope>NUCLEOTIDE SEQUENCE [LARGE SCALE GENOMIC DNA]</scope>
    <source>
        <strain evidence="2">F0233</strain>
    </source>
</reference>
<dbReference type="NCBIfam" id="NF038402">
    <property type="entry name" value="TroA_like"/>
    <property type="match status" value="1"/>
</dbReference>
<dbReference type="SUPFAM" id="SSF53807">
    <property type="entry name" value="Helical backbone' metal receptor"/>
    <property type="match status" value="1"/>
</dbReference>